<sequence>MSRIPSNIDSPTRSRVRTEKCVGMSDTCTGIGLRRGPHYKAQSFCDSCFEVVQEKRHRRKMTEYRKRPWRLDTEDSNQSSSLQLTKTSTRAKSSKTSVRTRKKRTYLPYMTLADILNPTPFSGSEPQSEVEKFPAISEGKGGSSQMSYELIIDGKVDSEHEQTNNLNQQTQPQIVPSTVFTHGTNDLSPELQRWMNQKFSRNDTSF</sequence>
<dbReference type="EMBL" id="SDIL01000102">
    <property type="protein sequence ID" value="RXK36310.1"/>
    <property type="molecule type" value="Genomic_DNA"/>
</dbReference>
<name>A0A4V1M3B7_TREME</name>
<feature type="compositionally biased region" description="Low complexity" evidence="1">
    <location>
        <begin position="76"/>
        <end position="97"/>
    </location>
</feature>
<accession>A0A4V1M3B7</accession>
<dbReference type="InParanoid" id="A0A4V1M3B7"/>
<organism evidence="2 3">
    <name type="scientific">Tremella mesenterica</name>
    <name type="common">Jelly fungus</name>
    <dbReference type="NCBI Taxonomy" id="5217"/>
    <lineage>
        <taxon>Eukaryota</taxon>
        <taxon>Fungi</taxon>
        <taxon>Dikarya</taxon>
        <taxon>Basidiomycota</taxon>
        <taxon>Agaricomycotina</taxon>
        <taxon>Tremellomycetes</taxon>
        <taxon>Tremellales</taxon>
        <taxon>Tremellaceae</taxon>
        <taxon>Tremella</taxon>
    </lineage>
</organism>
<feature type="region of interest" description="Disordered" evidence="1">
    <location>
        <begin position="71"/>
        <end position="100"/>
    </location>
</feature>
<reference evidence="2 3" key="1">
    <citation type="submission" date="2016-06" db="EMBL/GenBank/DDBJ databases">
        <title>Evolution of pathogenesis and genome organization in the Tremellales.</title>
        <authorList>
            <person name="Cuomo C."/>
            <person name="Litvintseva A."/>
            <person name="Heitman J."/>
            <person name="Chen Y."/>
            <person name="Sun S."/>
            <person name="Springer D."/>
            <person name="Dromer F."/>
            <person name="Young S."/>
            <person name="Zeng Q."/>
            <person name="Chapman S."/>
            <person name="Gujja S."/>
            <person name="Saif S."/>
            <person name="Birren B."/>
        </authorList>
    </citation>
    <scope>NUCLEOTIDE SEQUENCE [LARGE SCALE GENOMIC DNA]</scope>
    <source>
        <strain evidence="2 3">ATCC 28783</strain>
    </source>
</reference>
<protein>
    <submittedName>
        <fullName evidence="2">Uncharacterized protein</fullName>
    </submittedName>
</protein>
<proteinExistence type="predicted"/>
<feature type="compositionally biased region" description="Low complexity" evidence="1">
    <location>
        <begin position="163"/>
        <end position="173"/>
    </location>
</feature>
<feature type="region of interest" description="Disordered" evidence="1">
    <location>
        <begin position="162"/>
        <end position="186"/>
    </location>
</feature>
<gene>
    <name evidence="2" type="ORF">M231_06446</name>
</gene>
<evidence type="ECO:0000313" key="3">
    <source>
        <dbReference type="Proteomes" id="UP000289152"/>
    </source>
</evidence>
<dbReference type="VEuPathDB" id="FungiDB:TREMEDRAFT_60166"/>
<feature type="compositionally biased region" description="Polar residues" evidence="1">
    <location>
        <begin position="174"/>
        <end position="186"/>
    </location>
</feature>
<comment type="caution">
    <text evidence="2">The sequence shown here is derived from an EMBL/GenBank/DDBJ whole genome shotgun (WGS) entry which is preliminary data.</text>
</comment>
<evidence type="ECO:0000256" key="1">
    <source>
        <dbReference type="SAM" id="MobiDB-lite"/>
    </source>
</evidence>
<dbReference type="Proteomes" id="UP000289152">
    <property type="component" value="Unassembled WGS sequence"/>
</dbReference>
<dbReference type="AlphaFoldDB" id="A0A4V1M3B7"/>
<keyword evidence="3" id="KW-1185">Reference proteome</keyword>
<evidence type="ECO:0000313" key="2">
    <source>
        <dbReference type="EMBL" id="RXK36310.1"/>
    </source>
</evidence>